<evidence type="ECO:0000256" key="1">
    <source>
        <dbReference type="SAM" id="MobiDB-lite"/>
    </source>
</evidence>
<comment type="caution">
    <text evidence="2">The sequence shown here is derived from an EMBL/GenBank/DDBJ whole genome shotgun (WGS) entry which is preliminary data.</text>
</comment>
<gene>
    <name evidence="2" type="ORF">Nepgr_008517</name>
</gene>
<feature type="compositionally biased region" description="Basic and acidic residues" evidence="1">
    <location>
        <begin position="34"/>
        <end position="52"/>
    </location>
</feature>
<feature type="region of interest" description="Disordered" evidence="1">
    <location>
        <begin position="1"/>
        <end position="84"/>
    </location>
</feature>
<organism evidence="2 3">
    <name type="scientific">Nepenthes gracilis</name>
    <name type="common">Slender pitcher plant</name>
    <dbReference type="NCBI Taxonomy" id="150966"/>
    <lineage>
        <taxon>Eukaryota</taxon>
        <taxon>Viridiplantae</taxon>
        <taxon>Streptophyta</taxon>
        <taxon>Embryophyta</taxon>
        <taxon>Tracheophyta</taxon>
        <taxon>Spermatophyta</taxon>
        <taxon>Magnoliopsida</taxon>
        <taxon>eudicotyledons</taxon>
        <taxon>Gunneridae</taxon>
        <taxon>Pentapetalae</taxon>
        <taxon>Caryophyllales</taxon>
        <taxon>Nepenthaceae</taxon>
        <taxon>Nepenthes</taxon>
    </lineage>
</organism>
<protein>
    <submittedName>
        <fullName evidence="2">Uncharacterized protein</fullName>
    </submittedName>
</protein>
<evidence type="ECO:0000313" key="2">
    <source>
        <dbReference type="EMBL" id="GMH06677.1"/>
    </source>
</evidence>
<reference evidence="2" key="1">
    <citation type="submission" date="2023-05" db="EMBL/GenBank/DDBJ databases">
        <title>Nepenthes gracilis genome sequencing.</title>
        <authorList>
            <person name="Fukushima K."/>
        </authorList>
    </citation>
    <scope>NUCLEOTIDE SEQUENCE</scope>
    <source>
        <strain evidence="2">SING2019-196</strain>
    </source>
</reference>
<keyword evidence="3" id="KW-1185">Reference proteome</keyword>
<sequence>MTAIAPAGREGRGSLLVSQPESPQHLLVAPRPAASREHKGFKPKDGGRRWETLVRGGHGSGDESVSPHHRSPLNYEDGPHRTSIASKPSPLLAVAYGPNGIASWQVEWLLPQTVVYGAVSLAITF</sequence>
<proteinExistence type="predicted"/>
<name>A0AAD3S9N7_NEPGR</name>
<accession>A0AAD3S9N7</accession>
<dbReference type="Proteomes" id="UP001279734">
    <property type="component" value="Unassembled WGS sequence"/>
</dbReference>
<dbReference type="AlphaFoldDB" id="A0AAD3S9N7"/>
<dbReference type="EMBL" id="BSYO01000006">
    <property type="protein sequence ID" value="GMH06677.1"/>
    <property type="molecule type" value="Genomic_DNA"/>
</dbReference>
<evidence type="ECO:0000313" key="3">
    <source>
        <dbReference type="Proteomes" id="UP001279734"/>
    </source>
</evidence>